<evidence type="ECO:0000256" key="1">
    <source>
        <dbReference type="SAM" id="MobiDB-lite"/>
    </source>
</evidence>
<dbReference type="Gene3D" id="3.40.50.450">
    <property type="match status" value="1"/>
</dbReference>
<gene>
    <name evidence="2" type="ORF">SAMN05444148_2825</name>
</gene>
<dbReference type="EMBL" id="FQWS01000004">
    <property type="protein sequence ID" value="SHH78786.1"/>
    <property type="molecule type" value="Genomic_DNA"/>
</dbReference>
<sequence>MSKKKSCFVIMPISDNVDYPEGHFSRVYQHLIKPACEQANYEPLRADDVKKTNYIAIDVVRRIIESDMVICDLSSQNPNVLYELGIRQAFDKPVVLIKDSKTKRIFDIQGFRDFEYDETLRVDSVQEDIKKLTEIIYSTTKNEIEDVNSLVSLLSIKSASLGESKEISPESKLILNSLSEIEKRLSSMEDLAEMVQRPRFTVPPPPRETTKFYGIGFNETIPPPPPGLDIESNE</sequence>
<reference evidence="3" key="1">
    <citation type="submission" date="2016-11" db="EMBL/GenBank/DDBJ databases">
        <authorList>
            <person name="Varghese N."/>
            <person name="Submissions S."/>
        </authorList>
    </citation>
    <scope>NUCLEOTIDE SEQUENCE [LARGE SCALE GENOMIC DNA]</scope>
    <source>
        <strain evidence="3">DSM 25330</strain>
    </source>
</reference>
<proteinExistence type="predicted"/>
<organism evidence="2 3">
    <name type="scientific">Winogradskyella jejuensis</name>
    <dbReference type="NCBI Taxonomy" id="1089305"/>
    <lineage>
        <taxon>Bacteria</taxon>
        <taxon>Pseudomonadati</taxon>
        <taxon>Bacteroidota</taxon>
        <taxon>Flavobacteriia</taxon>
        <taxon>Flavobacteriales</taxon>
        <taxon>Flavobacteriaceae</taxon>
        <taxon>Winogradskyella</taxon>
    </lineage>
</organism>
<evidence type="ECO:0008006" key="4">
    <source>
        <dbReference type="Google" id="ProtNLM"/>
    </source>
</evidence>
<keyword evidence="3" id="KW-1185">Reference proteome</keyword>
<dbReference type="Proteomes" id="UP000184522">
    <property type="component" value="Unassembled WGS sequence"/>
</dbReference>
<evidence type="ECO:0000313" key="2">
    <source>
        <dbReference type="EMBL" id="SHH78786.1"/>
    </source>
</evidence>
<accession>A0A1M5VU55</accession>
<dbReference type="STRING" id="1089305.SAMN05444148_2825"/>
<evidence type="ECO:0000313" key="3">
    <source>
        <dbReference type="Proteomes" id="UP000184522"/>
    </source>
</evidence>
<protein>
    <recommendedName>
        <fullName evidence="4">Nucleoside 2-deoxyribosyltransferase</fullName>
    </recommendedName>
</protein>
<feature type="region of interest" description="Disordered" evidence="1">
    <location>
        <begin position="199"/>
        <end position="234"/>
    </location>
</feature>
<dbReference type="AlphaFoldDB" id="A0A1M5VU55"/>
<name>A0A1M5VU55_9FLAO</name>